<evidence type="ECO:0000313" key="1">
    <source>
        <dbReference type="EMBL" id="QIC69586.1"/>
    </source>
</evidence>
<dbReference type="AlphaFoldDB" id="A0A6C0Y0A3"/>
<evidence type="ECO:0000313" key="2">
    <source>
        <dbReference type="Proteomes" id="UP000503440"/>
    </source>
</evidence>
<dbReference type="Proteomes" id="UP000503440">
    <property type="component" value="Chromosome"/>
</dbReference>
<reference evidence="1 2" key="1">
    <citation type="submission" date="2019-09" db="EMBL/GenBank/DDBJ databases">
        <title>Non-baumannii Acinetobacter spp. carrying blaNDM-1 isolated in China.</title>
        <authorList>
            <person name="Cui C."/>
            <person name="Chen C."/>
            <person name="Sun J."/>
            <person name="Liu Y."/>
        </authorList>
    </citation>
    <scope>NUCLEOTIDE SEQUENCE [LARGE SCALE GENOMIC DNA]</scope>
    <source>
        <strain evidence="1 2">B18</strain>
    </source>
</reference>
<gene>
    <name evidence="1" type="ORF">FSC09_03770</name>
</gene>
<organism evidence="1 2">
    <name type="scientific">Acinetobacter indicus</name>
    <dbReference type="NCBI Taxonomy" id="756892"/>
    <lineage>
        <taxon>Bacteria</taxon>
        <taxon>Pseudomonadati</taxon>
        <taxon>Pseudomonadota</taxon>
        <taxon>Gammaproteobacteria</taxon>
        <taxon>Moraxellales</taxon>
        <taxon>Moraxellaceae</taxon>
        <taxon>Acinetobacter</taxon>
    </lineage>
</organism>
<sequence>MKKTIMWALIGSALSMTNTSHALSVLEDAELSDVTGQALFSVVKETDASQGLDFFKLGIDAELSLNANIKSLQLGCGGENGAGACDIDISALSLGCVVGASGNCITLPTNIAGQPKGQDFDNSLSNQKELRDFVLTNPFFQFAIKGGDQAATREVVGVRVGADKAQGPMSIGAMNNFSGYLTGINNLYIQAQTNVAVTCKQGTANCSDADASKYSQDFVGDYGLAGGEKQQYEASAYLGVKNAEILNLFFGAVTVEYRDQTINTTAAQRENLGIVANGNRMTQVQIHGLQLGSLVDEVVQNLTINQMCTGHDPGKCSAIGTETIGNTLLPLLRTGIQIYMKQETLKGLNLPVPEQGTLELDGAYSTKLTNLLNAYVLPYNLGNVHQIDVDSNLFGIALTSLGNGIRFPGFAEDAKATKGWSMYLEDAFTININQPLTTLMSNIVQTGLAAQGNITMLEQPYRNCYGSMKFC</sequence>
<name>A0A6C0Y0A3_9GAMM</name>
<dbReference type="EMBL" id="CP044455">
    <property type="protein sequence ID" value="QIC69586.1"/>
    <property type="molecule type" value="Genomic_DNA"/>
</dbReference>
<accession>A0A6C0Y0A3</accession>
<proteinExistence type="predicted"/>
<dbReference type="RefSeq" id="WP_005179546.1">
    <property type="nucleotide sequence ID" value="NZ_CP044455.1"/>
</dbReference>
<protein>
    <submittedName>
        <fullName evidence="1">Uncharacterized protein</fullName>
    </submittedName>
</protein>